<dbReference type="EMBL" id="LR877148">
    <property type="protein sequence ID" value="CAD2215092.1"/>
    <property type="molecule type" value="Genomic_DNA"/>
</dbReference>
<reference evidence="1 2" key="1">
    <citation type="submission" date="2020-08" db="EMBL/GenBank/DDBJ databases">
        <authorList>
            <person name="Newling K."/>
            <person name="Davey J."/>
            <person name="Forrester S."/>
        </authorList>
    </citation>
    <scope>NUCLEOTIDE SEQUENCE [LARGE SCALE GENOMIC DNA]</scope>
    <source>
        <strain evidence="2">Crithidia deanei Carvalho (ATCC PRA-265)</strain>
    </source>
</reference>
<dbReference type="PANTHER" id="PTHR14614">
    <property type="entry name" value="HEPATOCELLULAR CARCINOMA-ASSOCIATED ANTIGEN"/>
    <property type="match status" value="1"/>
</dbReference>
<dbReference type="Gene3D" id="3.40.50.150">
    <property type="entry name" value="Vaccinia Virus protein VP39"/>
    <property type="match status" value="1"/>
</dbReference>
<accession>A0A7G2CAP0</accession>
<name>A0A7G2CAP0_9TRYP</name>
<dbReference type="InterPro" id="IPR019410">
    <property type="entry name" value="Methyltransf_16"/>
</dbReference>
<dbReference type="AlphaFoldDB" id="A0A7G2CAP0"/>
<proteinExistence type="predicted"/>
<sequence length="286" mass="32229">MDSLTHLLFTNDHRNVVIEIGCGCGLVGMTACTVLQEEQHHIKNNNHITYIYTDAEEDCLALVRASGAVNNERKHNTLLSICDGTKKSDMCVSDHGLCQLTFPLCWGEEGVDTLRTFLNEKMNSHYSMPLILGSDLIYYNVNLTVLLRTCQSLFSTGSGNSKYRFLLLAHYVRIPNGHEVLYQTAKDLNFKIVKINLHSFLDSARIQERGWGSAELVLLVYTTAGGKHAMQEDVPFVKQILLEKRNTAAPSVQQQLDTLHQHVEPYLGTSDKNTEEEMLLLFNDLI</sequence>
<evidence type="ECO:0000313" key="1">
    <source>
        <dbReference type="EMBL" id="CAD2215092.1"/>
    </source>
</evidence>
<dbReference type="OrthoDB" id="413520at2759"/>
<dbReference type="VEuPathDB" id="TriTrypDB:ADEAN_000254500"/>
<evidence type="ECO:0000313" key="2">
    <source>
        <dbReference type="Proteomes" id="UP000515908"/>
    </source>
</evidence>
<protein>
    <submittedName>
        <fullName evidence="1">Uncharacterized protein</fullName>
    </submittedName>
</protein>
<gene>
    <name evidence="1" type="ORF">ADEAN_000254500</name>
</gene>
<dbReference type="InterPro" id="IPR029063">
    <property type="entry name" value="SAM-dependent_MTases_sf"/>
</dbReference>
<keyword evidence="2" id="KW-1185">Reference proteome</keyword>
<organism evidence="1 2">
    <name type="scientific">Angomonas deanei</name>
    <dbReference type="NCBI Taxonomy" id="59799"/>
    <lineage>
        <taxon>Eukaryota</taxon>
        <taxon>Discoba</taxon>
        <taxon>Euglenozoa</taxon>
        <taxon>Kinetoplastea</taxon>
        <taxon>Metakinetoplastina</taxon>
        <taxon>Trypanosomatida</taxon>
        <taxon>Trypanosomatidae</taxon>
        <taxon>Strigomonadinae</taxon>
        <taxon>Angomonas</taxon>
    </lineage>
</organism>
<dbReference type="Proteomes" id="UP000515908">
    <property type="component" value="Chromosome 04"/>
</dbReference>